<evidence type="ECO:0000313" key="9">
    <source>
        <dbReference type="Proteomes" id="UP001174934"/>
    </source>
</evidence>
<evidence type="ECO:0000313" key="8">
    <source>
        <dbReference type="EMBL" id="KAK0610044.1"/>
    </source>
</evidence>
<evidence type="ECO:0000256" key="4">
    <source>
        <dbReference type="ARBA" id="ARBA00023136"/>
    </source>
</evidence>
<evidence type="ECO:0000256" key="1">
    <source>
        <dbReference type="ARBA" id="ARBA00004126"/>
    </source>
</evidence>
<evidence type="ECO:0000256" key="2">
    <source>
        <dbReference type="ARBA" id="ARBA00022692"/>
    </source>
</evidence>
<feature type="transmembrane region" description="Helical" evidence="7">
    <location>
        <begin position="134"/>
        <end position="156"/>
    </location>
</feature>
<keyword evidence="2 7" id="KW-0812">Transmembrane</keyword>
<protein>
    <recommendedName>
        <fullName evidence="10">Transmembrane protein 53</fullName>
    </recommendedName>
</protein>
<name>A0AA39W3Y6_9PEZI</name>
<dbReference type="AlphaFoldDB" id="A0AA39W3Y6"/>
<keyword evidence="3 7" id="KW-1133">Transmembrane helix</keyword>
<comment type="caution">
    <text evidence="8">The sequence shown here is derived from an EMBL/GenBank/DDBJ whole genome shotgun (WGS) entry which is preliminary data.</text>
</comment>
<feature type="non-terminal residue" evidence="8">
    <location>
        <position position="1"/>
    </location>
</feature>
<dbReference type="GO" id="GO:0031965">
    <property type="term" value="C:nuclear membrane"/>
    <property type="evidence" value="ECO:0007669"/>
    <property type="project" value="UniProtKB-SubCell"/>
</dbReference>
<dbReference type="PANTHER" id="PTHR12265">
    <property type="entry name" value="TRANSMEMBRANE PROTEIN 53"/>
    <property type="match status" value="1"/>
</dbReference>
<keyword evidence="5" id="KW-0539">Nucleus</keyword>
<sequence length="244" mass="26524">SPDLIIITSWTGAIPKHTAKYIKSYNSLFPGTPILIITTTISDLAVHSTKTKIKTLAPAVETPAYTNILLHAFSEGGANKAVCLAQAFLAATNHTSPLPIAAFVFDSTPGTPRYSSNVAAFSRSLPPNKLAQAVGLPIGASVLAVTWVLFSIVVGYDNNLISKTRRALNDPTLWKVAGVPRTYLFSEADDLIRWQDVEEHGLASARDLGVKSLLVRFKSTGHCGHARGNEELYWRAVRRTWDAR</sequence>
<reference evidence="8" key="1">
    <citation type="submission" date="2023-06" db="EMBL/GenBank/DDBJ databases">
        <title>Genome-scale phylogeny and comparative genomics of the fungal order Sordariales.</title>
        <authorList>
            <consortium name="Lawrence Berkeley National Laboratory"/>
            <person name="Hensen N."/>
            <person name="Bonometti L."/>
            <person name="Westerberg I."/>
            <person name="Brannstrom I.O."/>
            <person name="Guillou S."/>
            <person name="Cros-Aarteil S."/>
            <person name="Calhoun S."/>
            <person name="Haridas S."/>
            <person name="Kuo A."/>
            <person name="Mondo S."/>
            <person name="Pangilinan J."/>
            <person name="Riley R."/>
            <person name="LaButti K."/>
            <person name="Andreopoulos B."/>
            <person name="Lipzen A."/>
            <person name="Chen C."/>
            <person name="Yanf M."/>
            <person name="Daum C."/>
            <person name="Ng V."/>
            <person name="Clum A."/>
            <person name="Steindorff A."/>
            <person name="Ohm R."/>
            <person name="Martin F."/>
            <person name="Silar P."/>
            <person name="Natvig D."/>
            <person name="Lalanne C."/>
            <person name="Gautier V."/>
            <person name="Ament-velasquez S.L."/>
            <person name="Kruys A."/>
            <person name="Hutchinson M.I."/>
            <person name="Powell A.J."/>
            <person name="Barry K."/>
            <person name="Miller A.N."/>
            <person name="Grigoriev I.V."/>
            <person name="Debuchy R."/>
            <person name="Gladieux P."/>
            <person name="Thoren M.H."/>
            <person name="Johannesson H."/>
        </authorList>
    </citation>
    <scope>NUCLEOTIDE SEQUENCE</scope>
    <source>
        <strain evidence="8">SMH3391-2</strain>
    </source>
</reference>
<keyword evidence="4 7" id="KW-0472">Membrane</keyword>
<organism evidence="8 9">
    <name type="scientific">Bombardia bombarda</name>
    <dbReference type="NCBI Taxonomy" id="252184"/>
    <lineage>
        <taxon>Eukaryota</taxon>
        <taxon>Fungi</taxon>
        <taxon>Dikarya</taxon>
        <taxon>Ascomycota</taxon>
        <taxon>Pezizomycotina</taxon>
        <taxon>Sordariomycetes</taxon>
        <taxon>Sordariomycetidae</taxon>
        <taxon>Sordariales</taxon>
        <taxon>Lasiosphaeriaceae</taxon>
        <taxon>Bombardia</taxon>
    </lineage>
</organism>
<dbReference type="PANTHER" id="PTHR12265:SF30">
    <property type="entry name" value="TRANSMEMBRANE PROTEIN 53"/>
    <property type="match status" value="1"/>
</dbReference>
<dbReference type="InterPro" id="IPR008547">
    <property type="entry name" value="DUF829_TMEM53"/>
</dbReference>
<evidence type="ECO:0008006" key="10">
    <source>
        <dbReference type="Google" id="ProtNLM"/>
    </source>
</evidence>
<accession>A0AA39W3Y6</accession>
<comment type="subcellular location">
    <subcellularLocation>
        <location evidence="6">Endomembrane system</location>
        <topology evidence="6">Single-pass membrane protein</topology>
    </subcellularLocation>
    <subcellularLocation>
        <location evidence="1">Nucleus membrane</location>
    </subcellularLocation>
</comment>
<evidence type="ECO:0000256" key="3">
    <source>
        <dbReference type="ARBA" id="ARBA00022989"/>
    </source>
</evidence>
<gene>
    <name evidence="8" type="ORF">B0T17DRAFT_477612</name>
</gene>
<evidence type="ECO:0000256" key="6">
    <source>
        <dbReference type="ARBA" id="ARBA00037847"/>
    </source>
</evidence>
<dbReference type="Proteomes" id="UP001174934">
    <property type="component" value="Unassembled WGS sequence"/>
</dbReference>
<evidence type="ECO:0000256" key="7">
    <source>
        <dbReference type="SAM" id="Phobius"/>
    </source>
</evidence>
<feature type="non-terminal residue" evidence="8">
    <location>
        <position position="244"/>
    </location>
</feature>
<dbReference type="EMBL" id="JAULSR010000011">
    <property type="protein sequence ID" value="KAK0610044.1"/>
    <property type="molecule type" value="Genomic_DNA"/>
</dbReference>
<evidence type="ECO:0000256" key="5">
    <source>
        <dbReference type="ARBA" id="ARBA00023242"/>
    </source>
</evidence>
<dbReference type="Pfam" id="PF05705">
    <property type="entry name" value="DUF829"/>
    <property type="match status" value="1"/>
</dbReference>
<proteinExistence type="predicted"/>
<keyword evidence="9" id="KW-1185">Reference proteome</keyword>